<dbReference type="EMBL" id="JALLPJ020001399">
    <property type="protein sequence ID" value="KAL3765602.1"/>
    <property type="molecule type" value="Genomic_DNA"/>
</dbReference>
<keyword evidence="3" id="KW-1185">Reference proteome</keyword>
<accession>A0ABD3MQ80</accession>
<feature type="region of interest" description="Disordered" evidence="1">
    <location>
        <begin position="198"/>
        <end position="217"/>
    </location>
</feature>
<feature type="region of interest" description="Disordered" evidence="1">
    <location>
        <begin position="22"/>
        <end position="41"/>
    </location>
</feature>
<comment type="caution">
    <text evidence="2">The sequence shown here is derived from an EMBL/GenBank/DDBJ whole genome shotgun (WGS) entry which is preliminary data.</text>
</comment>
<proteinExistence type="predicted"/>
<sequence>MRRQIGLKRSFNYEDLASIVESATTSQSHDSSHHIEKRRHKRIRTCSSMPPSFSEEELSSAELDGHRSNARLISPTASRDRVTITPESSPSMQSMADSHASPFTLSSDCPATAALNRSMQIQLSSNNDWDSAFFPLEEGKEECHEDAWPVASSPTSLDMFPVRRVTLTSRTCSLRQDDKNEAKSDMGKLQTAFSLLSLPNRRKDGPKKMSRLASNRF</sequence>
<dbReference type="AlphaFoldDB" id="A0ABD3MQ80"/>
<gene>
    <name evidence="2" type="ORF">ACHAWO_003894</name>
</gene>
<feature type="region of interest" description="Disordered" evidence="1">
    <location>
        <begin position="78"/>
        <end position="103"/>
    </location>
</feature>
<organism evidence="2 3">
    <name type="scientific">Cyclotella atomus</name>
    <dbReference type="NCBI Taxonomy" id="382360"/>
    <lineage>
        <taxon>Eukaryota</taxon>
        <taxon>Sar</taxon>
        <taxon>Stramenopiles</taxon>
        <taxon>Ochrophyta</taxon>
        <taxon>Bacillariophyta</taxon>
        <taxon>Coscinodiscophyceae</taxon>
        <taxon>Thalassiosirophycidae</taxon>
        <taxon>Stephanodiscales</taxon>
        <taxon>Stephanodiscaceae</taxon>
        <taxon>Cyclotella</taxon>
    </lineage>
</organism>
<dbReference type="Proteomes" id="UP001530400">
    <property type="component" value="Unassembled WGS sequence"/>
</dbReference>
<feature type="compositionally biased region" description="Polar residues" evidence="1">
    <location>
        <begin position="85"/>
        <end position="103"/>
    </location>
</feature>
<evidence type="ECO:0000313" key="3">
    <source>
        <dbReference type="Proteomes" id="UP001530400"/>
    </source>
</evidence>
<evidence type="ECO:0000313" key="2">
    <source>
        <dbReference type="EMBL" id="KAL3765602.1"/>
    </source>
</evidence>
<reference evidence="2 3" key="1">
    <citation type="submission" date="2024-10" db="EMBL/GenBank/DDBJ databases">
        <title>Updated reference genomes for cyclostephanoid diatoms.</title>
        <authorList>
            <person name="Roberts W.R."/>
            <person name="Alverson A.J."/>
        </authorList>
    </citation>
    <scope>NUCLEOTIDE SEQUENCE [LARGE SCALE GENOMIC DNA]</scope>
    <source>
        <strain evidence="2 3">AJA010-31</strain>
    </source>
</reference>
<name>A0ABD3MQ80_9STRA</name>
<evidence type="ECO:0000256" key="1">
    <source>
        <dbReference type="SAM" id="MobiDB-lite"/>
    </source>
</evidence>
<protein>
    <submittedName>
        <fullName evidence="2">Uncharacterized protein</fullName>
    </submittedName>
</protein>